<sequence length="231" mass="24198">MAAGVHSATLPDNCLVRNDWVCPLYVETRSDVLLGALGQHLYLVLVSLAVGVVLAVPLAVLAHRVKRARGLTLGVTTVIYTIPSLALFILLLPMTGLTSTTVVIALALYSLTILVRNILVGLDGVDPEVRDAAAGMGLSSWRTLWRVEAPLALPSAMAGLRVAAVSTVALATVGAIIGQGGLGNLITTGYSSNFNAQVLTASLLCVVLAVVFDLLLLGAQRLATPWRRGQR</sequence>
<dbReference type="InterPro" id="IPR035906">
    <property type="entry name" value="MetI-like_sf"/>
</dbReference>
<accession>A0A5C8Z2R8</accession>
<keyword evidence="9" id="KW-1185">Reference proteome</keyword>
<dbReference type="CDD" id="cd06261">
    <property type="entry name" value="TM_PBP2"/>
    <property type="match status" value="1"/>
</dbReference>
<dbReference type="PROSITE" id="PS50928">
    <property type="entry name" value="ABC_TM1"/>
    <property type="match status" value="1"/>
</dbReference>
<comment type="caution">
    <text evidence="8">The sequence shown here is derived from an EMBL/GenBank/DDBJ whole genome shotgun (WGS) entry which is preliminary data.</text>
</comment>
<evidence type="ECO:0000313" key="8">
    <source>
        <dbReference type="EMBL" id="TXR52385.1"/>
    </source>
</evidence>
<dbReference type="SUPFAM" id="SSF161098">
    <property type="entry name" value="MetI-like"/>
    <property type="match status" value="1"/>
</dbReference>
<feature type="domain" description="ABC transmembrane type-1" evidence="7">
    <location>
        <begin position="37"/>
        <end position="216"/>
    </location>
</feature>
<keyword evidence="5 6" id="KW-0472">Membrane</keyword>
<evidence type="ECO:0000256" key="2">
    <source>
        <dbReference type="ARBA" id="ARBA00022448"/>
    </source>
</evidence>
<dbReference type="OrthoDB" id="3233284at2"/>
<proteinExistence type="inferred from homology"/>
<evidence type="ECO:0000256" key="3">
    <source>
        <dbReference type="ARBA" id="ARBA00022692"/>
    </source>
</evidence>
<dbReference type="InterPro" id="IPR000515">
    <property type="entry name" value="MetI-like"/>
</dbReference>
<evidence type="ECO:0000259" key="7">
    <source>
        <dbReference type="PROSITE" id="PS50928"/>
    </source>
</evidence>
<dbReference type="GO" id="GO:0055085">
    <property type="term" value="P:transmembrane transport"/>
    <property type="evidence" value="ECO:0007669"/>
    <property type="project" value="InterPro"/>
</dbReference>
<feature type="transmembrane region" description="Helical" evidence="6">
    <location>
        <begin position="97"/>
        <end position="115"/>
    </location>
</feature>
<evidence type="ECO:0000256" key="1">
    <source>
        <dbReference type="ARBA" id="ARBA00004141"/>
    </source>
</evidence>
<feature type="transmembrane region" description="Helical" evidence="6">
    <location>
        <begin position="198"/>
        <end position="219"/>
    </location>
</feature>
<organism evidence="8 9">
    <name type="scientific">Quadrisphaera setariae</name>
    <dbReference type="NCBI Taxonomy" id="2593304"/>
    <lineage>
        <taxon>Bacteria</taxon>
        <taxon>Bacillati</taxon>
        <taxon>Actinomycetota</taxon>
        <taxon>Actinomycetes</taxon>
        <taxon>Kineosporiales</taxon>
        <taxon>Kineosporiaceae</taxon>
        <taxon>Quadrisphaera</taxon>
    </lineage>
</organism>
<evidence type="ECO:0000256" key="6">
    <source>
        <dbReference type="RuleBase" id="RU363032"/>
    </source>
</evidence>
<reference evidence="8 9" key="1">
    <citation type="submission" date="2019-07" db="EMBL/GenBank/DDBJ databases">
        <title>Quadrisphaera sp. strain DD2A genome sequencing and assembly.</title>
        <authorList>
            <person name="Kim I."/>
        </authorList>
    </citation>
    <scope>NUCLEOTIDE SEQUENCE [LARGE SCALE GENOMIC DNA]</scope>
    <source>
        <strain evidence="8 9">DD2A</strain>
    </source>
</reference>
<dbReference type="Pfam" id="PF00528">
    <property type="entry name" value="BPD_transp_1"/>
    <property type="match status" value="1"/>
</dbReference>
<dbReference type="InterPro" id="IPR051204">
    <property type="entry name" value="ABC_transp_perm/SBD"/>
</dbReference>
<evidence type="ECO:0000313" key="9">
    <source>
        <dbReference type="Proteomes" id="UP000321234"/>
    </source>
</evidence>
<comment type="similarity">
    <text evidence="6">Belongs to the binding-protein-dependent transport system permease family.</text>
</comment>
<feature type="transmembrane region" description="Helical" evidence="6">
    <location>
        <begin position="41"/>
        <end position="61"/>
    </location>
</feature>
<dbReference type="Proteomes" id="UP000321234">
    <property type="component" value="Unassembled WGS sequence"/>
</dbReference>
<keyword evidence="3 6" id="KW-0812">Transmembrane</keyword>
<dbReference type="EMBL" id="VKAC01000015">
    <property type="protein sequence ID" value="TXR52385.1"/>
    <property type="molecule type" value="Genomic_DNA"/>
</dbReference>
<keyword evidence="4 6" id="KW-1133">Transmembrane helix</keyword>
<keyword evidence="2 6" id="KW-0813">Transport</keyword>
<protein>
    <submittedName>
        <fullName evidence="8">ABC transporter permease</fullName>
    </submittedName>
</protein>
<evidence type="ECO:0000256" key="4">
    <source>
        <dbReference type="ARBA" id="ARBA00022989"/>
    </source>
</evidence>
<dbReference type="GO" id="GO:0031460">
    <property type="term" value="P:glycine betaine transport"/>
    <property type="evidence" value="ECO:0007669"/>
    <property type="project" value="TreeGrafter"/>
</dbReference>
<dbReference type="GO" id="GO:0005886">
    <property type="term" value="C:plasma membrane"/>
    <property type="evidence" value="ECO:0007669"/>
    <property type="project" value="UniProtKB-SubCell"/>
</dbReference>
<comment type="subcellular location">
    <subcellularLocation>
        <location evidence="6">Cell membrane</location>
        <topology evidence="6">Multi-pass membrane protein</topology>
    </subcellularLocation>
    <subcellularLocation>
        <location evidence="1">Membrane</location>
        <topology evidence="1">Multi-pass membrane protein</topology>
    </subcellularLocation>
</comment>
<dbReference type="AlphaFoldDB" id="A0A5C8Z2R8"/>
<gene>
    <name evidence="8" type="ORF">FMM08_20475</name>
</gene>
<feature type="transmembrane region" description="Helical" evidence="6">
    <location>
        <begin position="73"/>
        <end position="91"/>
    </location>
</feature>
<evidence type="ECO:0000256" key="5">
    <source>
        <dbReference type="ARBA" id="ARBA00023136"/>
    </source>
</evidence>
<name>A0A5C8Z2R8_9ACTN</name>
<feature type="transmembrane region" description="Helical" evidence="6">
    <location>
        <begin position="158"/>
        <end position="178"/>
    </location>
</feature>
<dbReference type="Gene3D" id="1.10.3720.10">
    <property type="entry name" value="MetI-like"/>
    <property type="match status" value="1"/>
</dbReference>
<dbReference type="PANTHER" id="PTHR30177">
    <property type="entry name" value="GLYCINE BETAINE/L-PROLINE TRANSPORT SYSTEM PERMEASE PROTEIN PROW"/>
    <property type="match status" value="1"/>
</dbReference>
<dbReference type="PANTHER" id="PTHR30177:SF4">
    <property type="entry name" value="OSMOPROTECTANT IMPORT PERMEASE PROTEIN OSMW"/>
    <property type="match status" value="1"/>
</dbReference>